<dbReference type="SUPFAM" id="SSF53335">
    <property type="entry name" value="S-adenosyl-L-methionine-dependent methyltransferases"/>
    <property type="match status" value="1"/>
</dbReference>
<evidence type="ECO:0000256" key="1">
    <source>
        <dbReference type="ARBA" id="ARBA00011975"/>
    </source>
</evidence>
<evidence type="ECO:0000313" key="6">
    <source>
        <dbReference type="EMBL" id="KAF9066246.1"/>
    </source>
</evidence>
<dbReference type="PROSITE" id="PS51679">
    <property type="entry name" value="SAM_MT_C5"/>
    <property type="match status" value="1"/>
</dbReference>
<dbReference type="Gene3D" id="3.40.50.150">
    <property type="entry name" value="Vaccinia Virus protein VP39"/>
    <property type="match status" value="1"/>
</dbReference>
<comment type="caution">
    <text evidence="6">The sequence shown here is derived from an EMBL/GenBank/DDBJ whole genome shotgun (WGS) entry which is preliminary data.</text>
</comment>
<keyword evidence="4 5" id="KW-0949">S-adenosyl-L-methionine</keyword>
<dbReference type="PANTHER" id="PTHR10629:SF52">
    <property type="entry name" value="DNA (CYTOSINE-5)-METHYLTRANSFERASE 1"/>
    <property type="match status" value="1"/>
</dbReference>
<accession>A0A9P5PIU5</accession>
<organism evidence="6 7">
    <name type="scientific">Rhodocollybia butyracea</name>
    <dbReference type="NCBI Taxonomy" id="206335"/>
    <lineage>
        <taxon>Eukaryota</taxon>
        <taxon>Fungi</taxon>
        <taxon>Dikarya</taxon>
        <taxon>Basidiomycota</taxon>
        <taxon>Agaricomycotina</taxon>
        <taxon>Agaricomycetes</taxon>
        <taxon>Agaricomycetidae</taxon>
        <taxon>Agaricales</taxon>
        <taxon>Marasmiineae</taxon>
        <taxon>Omphalotaceae</taxon>
        <taxon>Rhodocollybia</taxon>
    </lineage>
</organism>
<evidence type="ECO:0000256" key="5">
    <source>
        <dbReference type="PROSITE-ProRule" id="PRU01016"/>
    </source>
</evidence>
<dbReference type="GO" id="GO:0005634">
    <property type="term" value="C:nucleus"/>
    <property type="evidence" value="ECO:0007669"/>
    <property type="project" value="TreeGrafter"/>
</dbReference>
<dbReference type="Proteomes" id="UP000772434">
    <property type="component" value="Unassembled WGS sequence"/>
</dbReference>
<comment type="similarity">
    <text evidence="5">Belongs to the class I-like SAM-binding methyltransferase superfamily. C5-methyltransferase family.</text>
</comment>
<reference evidence="6" key="1">
    <citation type="submission" date="2020-11" db="EMBL/GenBank/DDBJ databases">
        <authorList>
            <consortium name="DOE Joint Genome Institute"/>
            <person name="Ahrendt S."/>
            <person name="Riley R."/>
            <person name="Andreopoulos W."/>
            <person name="Labutti K."/>
            <person name="Pangilinan J."/>
            <person name="Ruiz-Duenas F.J."/>
            <person name="Barrasa J.M."/>
            <person name="Sanchez-Garcia M."/>
            <person name="Camarero S."/>
            <person name="Miyauchi S."/>
            <person name="Serrano A."/>
            <person name="Linde D."/>
            <person name="Babiker R."/>
            <person name="Drula E."/>
            <person name="Ayuso-Fernandez I."/>
            <person name="Pacheco R."/>
            <person name="Padilla G."/>
            <person name="Ferreira P."/>
            <person name="Barriuso J."/>
            <person name="Kellner H."/>
            <person name="Castanera R."/>
            <person name="Alfaro M."/>
            <person name="Ramirez L."/>
            <person name="Pisabarro A.G."/>
            <person name="Kuo A."/>
            <person name="Tritt A."/>
            <person name="Lipzen A."/>
            <person name="He G."/>
            <person name="Yan M."/>
            <person name="Ng V."/>
            <person name="Cullen D."/>
            <person name="Martin F."/>
            <person name="Rosso M.-N."/>
            <person name="Henrissat B."/>
            <person name="Hibbett D."/>
            <person name="Martinez A.T."/>
            <person name="Grigoriev I.V."/>
        </authorList>
    </citation>
    <scope>NUCLEOTIDE SEQUENCE</scope>
    <source>
        <strain evidence="6">AH 40177</strain>
    </source>
</reference>
<gene>
    <name evidence="6" type="ORF">BDP27DRAFT_1546100</name>
</gene>
<dbReference type="GO" id="GO:0003677">
    <property type="term" value="F:DNA binding"/>
    <property type="evidence" value="ECO:0007669"/>
    <property type="project" value="TreeGrafter"/>
</dbReference>
<dbReference type="Pfam" id="PF00145">
    <property type="entry name" value="DNA_methylase"/>
    <property type="match status" value="1"/>
</dbReference>
<name>A0A9P5PIU5_9AGAR</name>
<evidence type="ECO:0000256" key="3">
    <source>
        <dbReference type="ARBA" id="ARBA00022679"/>
    </source>
</evidence>
<dbReference type="EMBL" id="JADNRY010000090">
    <property type="protein sequence ID" value="KAF9066246.1"/>
    <property type="molecule type" value="Genomic_DNA"/>
</dbReference>
<dbReference type="EC" id="2.1.1.37" evidence="1"/>
<dbReference type="InterPro" id="IPR029063">
    <property type="entry name" value="SAM-dependent_MTases_sf"/>
</dbReference>
<dbReference type="AlphaFoldDB" id="A0A9P5PIU5"/>
<feature type="active site" evidence="5">
    <location>
        <position position="108"/>
    </location>
</feature>
<evidence type="ECO:0000256" key="4">
    <source>
        <dbReference type="ARBA" id="ARBA00022691"/>
    </source>
</evidence>
<dbReference type="InterPro" id="IPR001525">
    <property type="entry name" value="C5_MeTfrase"/>
</dbReference>
<keyword evidence="3 5" id="KW-0808">Transferase</keyword>
<keyword evidence="2 5" id="KW-0489">Methyltransferase</keyword>
<dbReference type="OrthoDB" id="5376140at2759"/>
<dbReference type="GO" id="GO:0003886">
    <property type="term" value="F:DNA (cytosine-5-)-methyltransferase activity"/>
    <property type="evidence" value="ECO:0007669"/>
    <property type="project" value="UniProtKB-EC"/>
</dbReference>
<evidence type="ECO:0000313" key="7">
    <source>
        <dbReference type="Proteomes" id="UP000772434"/>
    </source>
</evidence>
<keyword evidence="7" id="KW-1185">Reference proteome</keyword>
<sequence>MRQKTKLHALDVFRGCGAFGLALAEGRLSFDITHVIEIAPSTAQTYELNSPETTVLNICVNDAVWYIIKKNLNKNNPDDTPITKATGEPVEFSLRPGDTEVLIPGFPCQPHSTQNIYQNVNDIKTNLILPLLSLVDHLRQRIIILENVAGFLSCQLMGVQNGQHHIEGGIK</sequence>
<dbReference type="InterPro" id="IPR050390">
    <property type="entry name" value="C5-Methyltransferase"/>
</dbReference>
<protein>
    <recommendedName>
        <fullName evidence="1">DNA (cytosine-5-)-methyltransferase</fullName>
        <ecNumber evidence="1">2.1.1.37</ecNumber>
    </recommendedName>
</protein>
<evidence type="ECO:0000256" key="2">
    <source>
        <dbReference type="ARBA" id="ARBA00022603"/>
    </source>
</evidence>
<dbReference type="GO" id="GO:0044027">
    <property type="term" value="P:negative regulation of gene expression via chromosomal CpG island methylation"/>
    <property type="evidence" value="ECO:0007669"/>
    <property type="project" value="TreeGrafter"/>
</dbReference>
<dbReference type="PANTHER" id="PTHR10629">
    <property type="entry name" value="CYTOSINE-SPECIFIC METHYLTRANSFERASE"/>
    <property type="match status" value="1"/>
</dbReference>
<dbReference type="GO" id="GO:0032259">
    <property type="term" value="P:methylation"/>
    <property type="evidence" value="ECO:0007669"/>
    <property type="project" value="UniProtKB-KW"/>
</dbReference>
<proteinExistence type="inferred from homology"/>